<dbReference type="EMBL" id="MT143499">
    <property type="protein sequence ID" value="QJA97494.1"/>
    <property type="molecule type" value="Genomic_DNA"/>
</dbReference>
<dbReference type="GO" id="GO:0004519">
    <property type="term" value="F:endonuclease activity"/>
    <property type="evidence" value="ECO:0007669"/>
    <property type="project" value="UniProtKB-KW"/>
</dbReference>
<dbReference type="InterPro" id="IPR044925">
    <property type="entry name" value="His-Me_finger_sf"/>
</dbReference>
<proteinExistence type="predicted"/>
<name>A0A6M3LV89_9ZZZZ</name>
<dbReference type="InterPro" id="IPR003615">
    <property type="entry name" value="HNH_nuc"/>
</dbReference>
<dbReference type="AlphaFoldDB" id="A0A6M3LV89"/>
<feature type="domain" description="HNH nuclease" evidence="1">
    <location>
        <begin position="26"/>
        <end position="76"/>
    </location>
</feature>
<keyword evidence="2" id="KW-0540">Nuclease</keyword>
<dbReference type="Gene3D" id="3.90.75.20">
    <property type="match status" value="1"/>
</dbReference>
<evidence type="ECO:0000313" key="2">
    <source>
        <dbReference type="EMBL" id="QJA97494.1"/>
    </source>
</evidence>
<reference evidence="2" key="1">
    <citation type="submission" date="2020-03" db="EMBL/GenBank/DDBJ databases">
        <title>The deep terrestrial virosphere.</title>
        <authorList>
            <person name="Holmfeldt K."/>
            <person name="Nilsson E."/>
            <person name="Simone D."/>
            <person name="Lopez-Fernandez M."/>
            <person name="Wu X."/>
            <person name="de Brujin I."/>
            <person name="Lundin D."/>
            <person name="Andersson A."/>
            <person name="Bertilsson S."/>
            <person name="Dopson M."/>
        </authorList>
    </citation>
    <scope>NUCLEOTIDE SEQUENCE</scope>
    <source>
        <strain evidence="2">MM415B06178</strain>
    </source>
</reference>
<sequence>METKRYKHQKGYWLVNGPKGHPYLSWYDRIPEARLIMEKIIGRYVNPLVEDVHHINGNVQDNSIKNLVLLTKQEHRRFHAGWKKIDGNWYKTCNRCKKFMKVEGNFYKRHKGHNEYVTFCKECIKDIGRSRAKKRWKLKQSVVGV</sequence>
<keyword evidence="2" id="KW-0378">Hydrolase</keyword>
<organism evidence="2">
    <name type="scientific">viral metagenome</name>
    <dbReference type="NCBI Taxonomy" id="1070528"/>
    <lineage>
        <taxon>unclassified sequences</taxon>
        <taxon>metagenomes</taxon>
        <taxon>organismal metagenomes</taxon>
    </lineage>
</organism>
<accession>A0A6M3LV89</accession>
<dbReference type="Pfam" id="PF13392">
    <property type="entry name" value="HNH_3"/>
    <property type="match status" value="1"/>
</dbReference>
<dbReference type="SMART" id="SM00507">
    <property type="entry name" value="HNHc"/>
    <property type="match status" value="1"/>
</dbReference>
<evidence type="ECO:0000259" key="1">
    <source>
        <dbReference type="SMART" id="SM00507"/>
    </source>
</evidence>
<keyword evidence="2" id="KW-0255">Endonuclease</keyword>
<dbReference type="SUPFAM" id="SSF54060">
    <property type="entry name" value="His-Me finger endonucleases"/>
    <property type="match status" value="1"/>
</dbReference>
<protein>
    <submittedName>
        <fullName evidence="2">Putative homing endonuclease</fullName>
    </submittedName>
</protein>
<gene>
    <name evidence="2" type="ORF">MM415B06178_0001</name>
</gene>
<dbReference type="CDD" id="cd00085">
    <property type="entry name" value="HNHc"/>
    <property type="match status" value="1"/>
</dbReference>